<evidence type="ECO:0000256" key="1">
    <source>
        <dbReference type="SAM" id="MobiDB-lite"/>
    </source>
</evidence>
<proteinExistence type="predicted"/>
<evidence type="ECO:0000313" key="5">
    <source>
        <dbReference type="Proteomes" id="UP000494106"/>
    </source>
</evidence>
<keyword evidence="2" id="KW-0732">Signal</keyword>
<evidence type="ECO:0000313" key="3">
    <source>
        <dbReference type="EMBL" id="CAB3244614.1"/>
    </source>
</evidence>
<protein>
    <submittedName>
        <fullName evidence="4">Uncharacterized protein</fullName>
    </submittedName>
</protein>
<dbReference type="EMBL" id="CADEBC010000522">
    <property type="protein sequence ID" value="CAB3244614.1"/>
    <property type="molecule type" value="Genomic_DNA"/>
</dbReference>
<keyword evidence="5" id="KW-1185">Reference proteome</keyword>
<organism evidence="4 6">
    <name type="scientific">Arctia plantaginis</name>
    <name type="common">Wood tiger moth</name>
    <name type="synonym">Phalaena plantaginis</name>
    <dbReference type="NCBI Taxonomy" id="874455"/>
    <lineage>
        <taxon>Eukaryota</taxon>
        <taxon>Metazoa</taxon>
        <taxon>Ecdysozoa</taxon>
        <taxon>Arthropoda</taxon>
        <taxon>Hexapoda</taxon>
        <taxon>Insecta</taxon>
        <taxon>Pterygota</taxon>
        <taxon>Neoptera</taxon>
        <taxon>Endopterygota</taxon>
        <taxon>Lepidoptera</taxon>
        <taxon>Glossata</taxon>
        <taxon>Ditrysia</taxon>
        <taxon>Noctuoidea</taxon>
        <taxon>Erebidae</taxon>
        <taxon>Arctiinae</taxon>
        <taxon>Arctia</taxon>
    </lineage>
</organism>
<feature type="signal peptide" evidence="2">
    <location>
        <begin position="1"/>
        <end position="19"/>
    </location>
</feature>
<gene>
    <name evidence="3" type="ORF">APLA_LOCUS10021</name>
    <name evidence="4" type="ORF">APLA_LOCUS14328</name>
</gene>
<dbReference type="Proteomes" id="UP000494256">
    <property type="component" value="Unassembled WGS sequence"/>
</dbReference>
<evidence type="ECO:0000313" key="6">
    <source>
        <dbReference type="Proteomes" id="UP000494256"/>
    </source>
</evidence>
<evidence type="ECO:0000313" key="4">
    <source>
        <dbReference type="EMBL" id="CAB3253547.1"/>
    </source>
</evidence>
<dbReference type="EMBL" id="CADEBD010000393">
    <property type="protein sequence ID" value="CAB3253547.1"/>
    <property type="molecule type" value="Genomic_DNA"/>
</dbReference>
<name>A0A8S1B2A1_ARCPL</name>
<evidence type="ECO:0000256" key="2">
    <source>
        <dbReference type="SAM" id="SignalP"/>
    </source>
</evidence>
<dbReference type="OrthoDB" id="7429312at2759"/>
<feature type="region of interest" description="Disordered" evidence="1">
    <location>
        <begin position="50"/>
        <end position="72"/>
    </location>
</feature>
<dbReference type="AlphaFoldDB" id="A0A8S1B2A1"/>
<feature type="chain" id="PRO_5036434384" evidence="2">
    <location>
        <begin position="20"/>
        <end position="95"/>
    </location>
</feature>
<accession>A0A8S1B2A1</accession>
<dbReference type="Proteomes" id="UP000494106">
    <property type="component" value="Unassembled WGS sequence"/>
</dbReference>
<comment type="caution">
    <text evidence="4">The sequence shown here is derived from an EMBL/GenBank/DDBJ whole genome shotgun (WGS) entry which is preliminary data.</text>
</comment>
<reference evidence="5 6" key="1">
    <citation type="submission" date="2020-04" db="EMBL/GenBank/DDBJ databases">
        <authorList>
            <person name="Wallbank WR R."/>
            <person name="Pardo Diaz C."/>
            <person name="Kozak K."/>
            <person name="Martin S."/>
            <person name="Jiggins C."/>
            <person name="Moest M."/>
            <person name="Warren A I."/>
            <person name="Byers J.R.P. K."/>
            <person name="Montejo-Kovacevich G."/>
            <person name="Yen C E."/>
        </authorList>
    </citation>
    <scope>NUCLEOTIDE SEQUENCE [LARGE SCALE GENOMIC DNA]</scope>
</reference>
<sequence>MNSLFYLTVFAICFAAICGSGSTVAAAPLLAAFENKNLSHESSNRVVRQVPPLGKDIPPPPDFPPQVRPNKFDDNFSRIKREAKGVGGSIPTRKG</sequence>
<feature type="compositionally biased region" description="Pro residues" evidence="1">
    <location>
        <begin position="57"/>
        <end position="67"/>
    </location>
</feature>